<sequence length="269" mass="30933">MILVYRNEEKIKKLNDVHGGVNDYRLIKFDLREIYDDYLSGFHTKTNSSKLKELFDDIGEIDALINCAGIINVYAAKDPAFTLFLNGAFPHLLSENYKDKLIQITTDCAFNGLEGYPYDENSSKTPVDIYGLSKILGEPKNKSLVLRTSIIGPEIAGHVSLLDWFKQQEGKTINGFANHFWNGITTKQFGKICDEIITHPEKHPQIGLYHIFSNSVSKYQMLLKFKEKYNIDCEIKKDEEQKLNRTLSTIYDFNKNLDIPSFDKMIEEL</sequence>
<dbReference type="SUPFAM" id="SSF51735">
    <property type="entry name" value="NAD(P)-binding Rossmann-fold domains"/>
    <property type="match status" value="1"/>
</dbReference>
<name>X1M1I9_9ZZZZ</name>
<dbReference type="PANTHER" id="PTHR43242">
    <property type="entry name" value="NAD(P)-BINDING ROSSMANN-FOLD SUPERFAMILY PROTEIN"/>
    <property type="match status" value="1"/>
</dbReference>
<dbReference type="PANTHER" id="PTHR43242:SF1">
    <property type="entry name" value="NAD(P)-BINDING ROSSMANN-FOLD SUPERFAMILY PROTEIN"/>
    <property type="match status" value="1"/>
</dbReference>
<dbReference type="Gene3D" id="3.40.50.720">
    <property type="entry name" value="NAD(P)-binding Rossmann-like Domain"/>
    <property type="match status" value="1"/>
</dbReference>
<dbReference type="Pfam" id="PF04321">
    <property type="entry name" value="RmlD_sub_bind"/>
    <property type="match status" value="1"/>
</dbReference>
<proteinExistence type="predicted"/>
<gene>
    <name evidence="2" type="ORF">S06H3_27980</name>
</gene>
<organism evidence="2">
    <name type="scientific">marine sediment metagenome</name>
    <dbReference type="NCBI Taxonomy" id="412755"/>
    <lineage>
        <taxon>unclassified sequences</taxon>
        <taxon>metagenomes</taxon>
        <taxon>ecological metagenomes</taxon>
    </lineage>
</organism>
<dbReference type="AlphaFoldDB" id="X1M1I9"/>
<dbReference type="EMBL" id="BARV01016287">
    <property type="protein sequence ID" value="GAI25223.1"/>
    <property type="molecule type" value="Genomic_DNA"/>
</dbReference>
<evidence type="ECO:0000313" key="2">
    <source>
        <dbReference type="EMBL" id="GAI25223.1"/>
    </source>
</evidence>
<dbReference type="InterPro" id="IPR029903">
    <property type="entry name" value="RmlD-like-bd"/>
</dbReference>
<comment type="caution">
    <text evidence="2">The sequence shown here is derived from an EMBL/GenBank/DDBJ whole genome shotgun (WGS) entry which is preliminary data.</text>
</comment>
<accession>X1M1I9</accession>
<feature type="domain" description="RmlD-like substrate binding" evidence="1">
    <location>
        <begin position="46"/>
        <end position="224"/>
    </location>
</feature>
<dbReference type="InterPro" id="IPR036291">
    <property type="entry name" value="NAD(P)-bd_dom_sf"/>
</dbReference>
<reference evidence="2" key="1">
    <citation type="journal article" date="2014" name="Front. Microbiol.">
        <title>High frequency of phylogenetically diverse reductive dehalogenase-homologous genes in deep subseafloor sedimentary metagenomes.</title>
        <authorList>
            <person name="Kawai M."/>
            <person name="Futagami T."/>
            <person name="Toyoda A."/>
            <person name="Takaki Y."/>
            <person name="Nishi S."/>
            <person name="Hori S."/>
            <person name="Arai W."/>
            <person name="Tsubouchi T."/>
            <person name="Morono Y."/>
            <person name="Uchiyama I."/>
            <person name="Ito T."/>
            <person name="Fujiyama A."/>
            <person name="Inagaki F."/>
            <person name="Takami H."/>
        </authorList>
    </citation>
    <scope>NUCLEOTIDE SEQUENCE</scope>
    <source>
        <strain evidence="2">Expedition CK06-06</strain>
    </source>
</reference>
<evidence type="ECO:0000259" key="1">
    <source>
        <dbReference type="Pfam" id="PF04321"/>
    </source>
</evidence>
<protein>
    <recommendedName>
        <fullName evidence="1">RmlD-like substrate binding domain-containing protein</fullName>
    </recommendedName>
</protein>